<gene>
    <name evidence="2" type="ORF">H8B09_00895</name>
</gene>
<dbReference type="Gene3D" id="1.20.120.330">
    <property type="entry name" value="Nucleotidyltransferases domain 2"/>
    <property type="match status" value="1"/>
</dbReference>
<dbReference type="Proteomes" id="UP000609346">
    <property type="component" value="Unassembled WGS sequence"/>
</dbReference>
<evidence type="ECO:0000259" key="1">
    <source>
        <dbReference type="Pfam" id="PF01909"/>
    </source>
</evidence>
<accession>A0ABR8MR53</accession>
<dbReference type="InterPro" id="IPR002934">
    <property type="entry name" value="Polymerase_NTP_transf_dom"/>
</dbReference>
<dbReference type="EMBL" id="JACXZA010000001">
    <property type="protein sequence ID" value="MBD3917295.1"/>
    <property type="molecule type" value="Genomic_DNA"/>
</dbReference>
<proteinExistence type="predicted"/>
<organism evidence="2 3">
    <name type="scientific">Paenibacillus terricola</name>
    <dbReference type="NCBI Taxonomy" id="2763503"/>
    <lineage>
        <taxon>Bacteria</taxon>
        <taxon>Bacillati</taxon>
        <taxon>Bacillota</taxon>
        <taxon>Bacilli</taxon>
        <taxon>Bacillales</taxon>
        <taxon>Paenibacillaceae</taxon>
        <taxon>Paenibacillus</taxon>
    </lineage>
</organism>
<reference evidence="2 3" key="1">
    <citation type="submission" date="2020-09" db="EMBL/GenBank/DDBJ databases">
        <title>Paenibacillus sp. strain PR3 16S rRNA gene Genome sequencing and assembly.</title>
        <authorList>
            <person name="Kim J."/>
        </authorList>
    </citation>
    <scope>NUCLEOTIDE SEQUENCE [LARGE SCALE GENOMIC DNA]</scope>
    <source>
        <strain evidence="2 3">PR3</strain>
    </source>
</reference>
<keyword evidence="3" id="KW-1185">Reference proteome</keyword>
<dbReference type="Pfam" id="PF01909">
    <property type="entry name" value="NTP_transf_2"/>
    <property type="match status" value="1"/>
</dbReference>
<dbReference type="InterPro" id="IPR043519">
    <property type="entry name" value="NT_sf"/>
</dbReference>
<comment type="caution">
    <text evidence="2">The sequence shown here is derived from an EMBL/GenBank/DDBJ whole genome shotgun (WGS) entry which is preliminary data.</text>
</comment>
<evidence type="ECO:0000313" key="2">
    <source>
        <dbReference type="EMBL" id="MBD3917295.1"/>
    </source>
</evidence>
<protein>
    <submittedName>
        <fullName evidence="2">Nucleotidyltransferase domain-containing protein</fullName>
    </submittedName>
</protein>
<feature type="domain" description="Polymerase nucleotidyl transferase" evidence="1">
    <location>
        <begin position="19"/>
        <end position="63"/>
    </location>
</feature>
<sequence>MLDVFKVADALIDHIKQAFAEDIAIAAYYGSYAQGTATKRSDLDFFFIPASPRGYQASLQFIVDDISFDFWPISWERAERMASFQEPQTTIIADCKLLYVRSDTDLEQFMKLREKTSSMQAVEQELTMIQKAESELEKVYPHLYRMTRAGNTESITSYRIEASSVLTKVLQSLALLNRTYYTKGFGRNMEQIIRLPLKPIRLMPLMQTIMRSRSSAEMVTACEELVAETASLVLEQKARHHTEPSYETRMKGIYEEFKGVLDKIITACETNDYDTAYFAAVHVQEEIAHFIAYAGTGQWNSSLVSTSTVQQAYMQLDLPELIACLNPQDMTPLQRATERLSEQLEELLRSKGVRINRFADVGEFESYLRGRNSFS</sequence>
<dbReference type="Gene3D" id="3.30.460.10">
    <property type="entry name" value="Beta Polymerase, domain 2"/>
    <property type="match status" value="1"/>
</dbReference>
<name>A0ABR8MR53_9BACL</name>
<evidence type="ECO:0000313" key="3">
    <source>
        <dbReference type="Proteomes" id="UP000609346"/>
    </source>
</evidence>
<dbReference type="CDD" id="cd05403">
    <property type="entry name" value="NT_KNTase_like"/>
    <property type="match status" value="1"/>
</dbReference>
<dbReference type="RefSeq" id="WP_191201610.1">
    <property type="nucleotide sequence ID" value="NZ_JACXZA010000001.1"/>
</dbReference>
<dbReference type="SUPFAM" id="SSF81301">
    <property type="entry name" value="Nucleotidyltransferase"/>
    <property type="match status" value="1"/>
</dbReference>